<reference evidence="1" key="1">
    <citation type="submission" date="2023-06" db="EMBL/GenBank/DDBJ databases">
        <authorList>
            <person name="Kurt Z."/>
        </authorList>
    </citation>
    <scope>NUCLEOTIDE SEQUENCE</scope>
</reference>
<reference evidence="2 3" key="2">
    <citation type="submission" date="2024-07" db="EMBL/GenBank/DDBJ databases">
        <authorList>
            <person name="Akdeniz Z."/>
        </authorList>
    </citation>
    <scope>NUCLEOTIDE SEQUENCE [LARGE SCALE GENOMIC DNA]</scope>
</reference>
<evidence type="ECO:0000313" key="2">
    <source>
        <dbReference type="EMBL" id="CAL6104265.1"/>
    </source>
</evidence>
<evidence type="ECO:0000313" key="3">
    <source>
        <dbReference type="Proteomes" id="UP001642409"/>
    </source>
</evidence>
<protein>
    <submittedName>
        <fullName evidence="2">Hypothetical_protein</fullName>
    </submittedName>
</protein>
<comment type="caution">
    <text evidence="1">The sequence shown here is derived from an EMBL/GenBank/DDBJ whole genome shotgun (WGS) entry which is preliminary data.</text>
</comment>
<dbReference type="AlphaFoldDB" id="A0AA86P837"/>
<accession>A0AA86P837</accession>
<organism evidence="1">
    <name type="scientific">Hexamita inflata</name>
    <dbReference type="NCBI Taxonomy" id="28002"/>
    <lineage>
        <taxon>Eukaryota</taxon>
        <taxon>Metamonada</taxon>
        <taxon>Diplomonadida</taxon>
        <taxon>Hexamitidae</taxon>
        <taxon>Hexamitinae</taxon>
        <taxon>Hexamita</taxon>
    </lineage>
</organism>
<dbReference type="Proteomes" id="UP001642409">
    <property type="component" value="Unassembled WGS sequence"/>
</dbReference>
<sequence length="218" mass="25172">MQRLAVTRFERSFSRWYLYIIVTNIFHCRVQFRLFCLACLQICFESRRKAQMQALVMFSFEAASPLSNTSLQTQLQISGPSFEIDSGSAGPAAYQSRSCSSQHHNRWSYCLNPILVDSVPSSCCLRCLKVQNIEKNFQLPLERNLCDFWSSRCVVSIFPCLWSLLVTALVDGWIQGIMREFMCVLRAATMRPRVLLYIKMKLLLAQPYSAVEAMIYFI</sequence>
<keyword evidence="3" id="KW-1185">Reference proteome</keyword>
<dbReference type="EMBL" id="CAXDID020000581">
    <property type="protein sequence ID" value="CAL6104265.1"/>
    <property type="molecule type" value="Genomic_DNA"/>
</dbReference>
<dbReference type="EMBL" id="CATOUU010000549">
    <property type="protein sequence ID" value="CAI9933779.1"/>
    <property type="molecule type" value="Genomic_DNA"/>
</dbReference>
<name>A0AA86P837_9EUKA</name>
<evidence type="ECO:0000313" key="1">
    <source>
        <dbReference type="EMBL" id="CAI9933779.1"/>
    </source>
</evidence>
<proteinExistence type="predicted"/>
<gene>
    <name evidence="1" type="ORF">HINF_LOCUS21424</name>
    <name evidence="2" type="ORF">HINF_LOCUS72699</name>
</gene>